<dbReference type="PaxDb" id="2711-XP_006487629.1"/>
<dbReference type="AlphaFoldDB" id="A0A067DDH2"/>
<accession>A0A067DDH2</accession>
<gene>
    <name evidence="1" type="ORF">CISIN_1g046838mg</name>
</gene>
<reference evidence="1 2" key="1">
    <citation type="submission" date="2014-04" db="EMBL/GenBank/DDBJ databases">
        <authorList>
            <consortium name="International Citrus Genome Consortium"/>
            <person name="Gmitter F."/>
            <person name="Chen C."/>
            <person name="Farmerie W."/>
            <person name="Harkins T."/>
            <person name="Desany B."/>
            <person name="Mohiuddin M."/>
            <person name="Kodira C."/>
            <person name="Borodovsky M."/>
            <person name="Lomsadze A."/>
            <person name="Burns P."/>
            <person name="Jenkins J."/>
            <person name="Prochnik S."/>
            <person name="Shu S."/>
            <person name="Chapman J."/>
            <person name="Pitluck S."/>
            <person name="Schmutz J."/>
            <person name="Rokhsar D."/>
        </authorList>
    </citation>
    <scope>NUCLEOTIDE SEQUENCE</scope>
</reference>
<dbReference type="Proteomes" id="UP000027120">
    <property type="component" value="Unassembled WGS sequence"/>
</dbReference>
<keyword evidence="2" id="KW-1185">Reference proteome</keyword>
<dbReference type="Pfam" id="PF03140">
    <property type="entry name" value="DUF247"/>
    <property type="match status" value="1"/>
</dbReference>
<dbReference type="eggNOG" id="ENOG502RY48">
    <property type="taxonomic scope" value="Eukaryota"/>
</dbReference>
<protein>
    <submittedName>
        <fullName evidence="1">Uncharacterized protein</fullName>
    </submittedName>
</protein>
<dbReference type="InterPro" id="IPR004158">
    <property type="entry name" value="DUF247_pln"/>
</dbReference>
<evidence type="ECO:0000313" key="2">
    <source>
        <dbReference type="Proteomes" id="UP000027120"/>
    </source>
</evidence>
<dbReference type="PANTHER" id="PTHR31170:SF17">
    <property type="match status" value="1"/>
</dbReference>
<sequence length="349" mass="40222">MAREPPNKVLDLVGEKLHRLTPTCSQFSIFRVPDVLRKLNEKAYEPELLAIGPYHHGKDNLSAFEEHKISYLQTLIEQTGIPYPDYVRAMWALEERARNCYGGFISLGKNEFVQMMLFDGCFIVEVIRKFGLPHLRGDDDPIFKQGWMLPHIARDMILLENQLPFFVLWKLFIMSEMPNIPGNESFLVTILRFIYGILPGKGFRRDGVERVNDYPINEIKHLVNLIHDNWLPSPSRIDAYGNNGKNNSDWSIICSATEIQKAGIKFQKVDNHRDGSLFDIKFKNGVMKIPTLEIGDATETIFQNLIVYEQCSHGINPKHILDYCKFLHCLINSSKDAELLRRRGIIDNC</sequence>
<dbReference type="EMBL" id="KK785727">
    <property type="protein sequence ID" value="KDO41049.1"/>
    <property type="molecule type" value="Genomic_DNA"/>
</dbReference>
<name>A0A067DDH2_CITSI</name>
<proteinExistence type="predicted"/>
<dbReference type="PANTHER" id="PTHR31170">
    <property type="entry name" value="BNAC04G53230D PROTEIN"/>
    <property type="match status" value="1"/>
</dbReference>
<evidence type="ECO:0000313" key="1">
    <source>
        <dbReference type="EMBL" id="KDO41049.1"/>
    </source>
</evidence>
<dbReference type="STRING" id="2711.A0A067DDH2"/>
<organism evidence="1 2">
    <name type="scientific">Citrus sinensis</name>
    <name type="common">Sweet orange</name>
    <name type="synonym">Citrus aurantium var. sinensis</name>
    <dbReference type="NCBI Taxonomy" id="2711"/>
    <lineage>
        <taxon>Eukaryota</taxon>
        <taxon>Viridiplantae</taxon>
        <taxon>Streptophyta</taxon>
        <taxon>Embryophyta</taxon>
        <taxon>Tracheophyta</taxon>
        <taxon>Spermatophyta</taxon>
        <taxon>Magnoliopsida</taxon>
        <taxon>eudicotyledons</taxon>
        <taxon>Gunneridae</taxon>
        <taxon>Pentapetalae</taxon>
        <taxon>rosids</taxon>
        <taxon>malvids</taxon>
        <taxon>Sapindales</taxon>
        <taxon>Rutaceae</taxon>
        <taxon>Aurantioideae</taxon>
        <taxon>Citrus</taxon>
    </lineage>
</organism>